<dbReference type="PANTHER" id="PTHR43792">
    <property type="entry name" value="GNAT FAMILY, PUTATIVE (AFU_ORTHOLOGUE AFUA_3G00765)-RELATED-RELATED"/>
    <property type="match status" value="1"/>
</dbReference>
<dbReference type="Proteomes" id="UP000030106">
    <property type="component" value="Unassembled WGS sequence"/>
</dbReference>
<evidence type="ECO:0000259" key="1">
    <source>
        <dbReference type="PROSITE" id="PS51186"/>
    </source>
</evidence>
<organism evidence="2 3">
    <name type="scientific">Beauveria bassiana D1-5</name>
    <dbReference type="NCBI Taxonomy" id="1245745"/>
    <lineage>
        <taxon>Eukaryota</taxon>
        <taxon>Fungi</taxon>
        <taxon>Dikarya</taxon>
        <taxon>Ascomycota</taxon>
        <taxon>Pezizomycotina</taxon>
        <taxon>Sordariomycetes</taxon>
        <taxon>Hypocreomycetidae</taxon>
        <taxon>Hypocreales</taxon>
        <taxon>Cordycipitaceae</taxon>
        <taxon>Beauveria</taxon>
    </lineage>
</organism>
<gene>
    <name evidence="2" type="ORF">BBAD15_g1281</name>
</gene>
<sequence>MQTLLTPRLALEQITEADWPLFRYLQQQPEVMRYVDENRSEEEIRRTFDARLPEWQPGSRHWLCMVMRHLKTGVPIGVTGFILREDDIAEVGFLLDPSFHGQGYGYESLLEVCDFAFAEAGIRKLVATVTAGNIPSKKVLEKVGFQQEGTLRENYWLNERWQDDWIFGLLAREFR</sequence>
<dbReference type="AlphaFoldDB" id="A0A0A2W2U3"/>
<dbReference type="PROSITE" id="PS51186">
    <property type="entry name" value="GNAT"/>
    <property type="match status" value="1"/>
</dbReference>
<dbReference type="InterPro" id="IPR000182">
    <property type="entry name" value="GNAT_dom"/>
</dbReference>
<dbReference type="SUPFAM" id="SSF55729">
    <property type="entry name" value="Acyl-CoA N-acyltransferases (Nat)"/>
    <property type="match status" value="1"/>
</dbReference>
<proteinExistence type="predicted"/>
<dbReference type="InterPro" id="IPR016181">
    <property type="entry name" value="Acyl_CoA_acyltransferase"/>
</dbReference>
<dbReference type="STRING" id="1245745.A0A0A2W2U3"/>
<keyword evidence="2" id="KW-0808">Transferase</keyword>
<comment type="caution">
    <text evidence="2">The sequence shown here is derived from an EMBL/GenBank/DDBJ whole genome shotgun (WGS) entry which is preliminary data.</text>
</comment>
<dbReference type="GO" id="GO:0016747">
    <property type="term" value="F:acyltransferase activity, transferring groups other than amino-acyl groups"/>
    <property type="evidence" value="ECO:0007669"/>
    <property type="project" value="InterPro"/>
</dbReference>
<dbReference type="InterPro" id="IPR051531">
    <property type="entry name" value="N-acetyltransferase"/>
</dbReference>
<dbReference type="HOGENOM" id="CLU_013985_3_1_1"/>
<dbReference type="EMBL" id="ANFO01000068">
    <property type="protein sequence ID" value="KGQ12962.1"/>
    <property type="molecule type" value="Genomic_DNA"/>
</dbReference>
<dbReference type="Pfam" id="PF13302">
    <property type="entry name" value="Acetyltransf_3"/>
    <property type="match status" value="1"/>
</dbReference>
<reference evidence="2 3" key="1">
    <citation type="submission" date="2012-10" db="EMBL/GenBank/DDBJ databases">
        <title>Genome sequencing and analysis of entomopathogenic fungi Beauveria bassiana D1-5.</title>
        <authorList>
            <person name="Li Q."/>
            <person name="Wang L."/>
            <person name="Zhang Z."/>
            <person name="Wang Q."/>
            <person name="Ren J."/>
            <person name="Wang M."/>
            <person name="Xu W."/>
            <person name="Wang J."/>
            <person name="Lu Y."/>
            <person name="Du Q."/>
            <person name="Sun Z."/>
        </authorList>
    </citation>
    <scope>NUCLEOTIDE SEQUENCE [LARGE SCALE GENOMIC DNA]</scope>
    <source>
        <strain evidence="2 3">D1-5</strain>
    </source>
</reference>
<evidence type="ECO:0000313" key="3">
    <source>
        <dbReference type="Proteomes" id="UP000030106"/>
    </source>
</evidence>
<protein>
    <submittedName>
        <fullName evidence="2">Putative N-acetyltransferase p20</fullName>
    </submittedName>
</protein>
<name>A0A0A2W2U3_BEABA</name>
<dbReference type="Gene3D" id="3.40.630.30">
    <property type="match status" value="1"/>
</dbReference>
<accession>A0A0A2W2U3</accession>
<evidence type="ECO:0000313" key="2">
    <source>
        <dbReference type="EMBL" id="KGQ12962.1"/>
    </source>
</evidence>
<feature type="domain" description="N-acetyltransferase" evidence="1">
    <location>
        <begin position="9"/>
        <end position="172"/>
    </location>
</feature>
<dbReference type="PANTHER" id="PTHR43792:SF1">
    <property type="entry name" value="N-ACETYLTRANSFERASE DOMAIN-CONTAINING PROTEIN"/>
    <property type="match status" value="1"/>
</dbReference>